<dbReference type="Pfam" id="PF18944">
    <property type="entry name" value="DUF5691"/>
    <property type="match status" value="1"/>
</dbReference>
<name>A0A4Z0MM05_9BACT</name>
<keyword evidence="2" id="KW-1185">Reference proteome</keyword>
<proteinExistence type="predicted"/>
<organism evidence="1 2">
    <name type="scientific">Hymenobacter wooponensis</name>
    <dbReference type="NCBI Taxonomy" id="1525360"/>
    <lineage>
        <taxon>Bacteria</taxon>
        <taxon>Pseudomonadati</taxon>
        <taxon>Bacteroidota</taxon>
        <taxon>Cytophagia</taxon>
        <taxon>Cytophagales</taxon>
        <taxon>Hymenobacteraceae</taxon>
        <taxon>Hymenobacter</taxon>
    </lineage>
</organism>
<gene>
    <name evidence="1" type="ORF">EU557_10225</name>
</gene>
<dbReference type="AlphaFoldDB" id="A0A4Z0MM05"/>
<sequence length="521" mass="57185">MQPSPDWQRLLRVALLGTRQAPDALPTGGLALPDASTDPDYREKQALTAAGALSLVRKAGYQFTAAAVATPEPSLAPPESALSLGPVGTQLLQQMIDGTHSPLLAGFLNDMHSHGRRVPHHLLVPLLETARTRRELHGPTAQVLGQRGTWLLKQHPGWQPILVAAATTPDATTWETGSIAERVTFLNLLRATAPDQARELLAAALPQEPAKNQAVLLEALSTALTAPDSPLLEQYLTSKSKEVRQVVRPLLAKAPGNSLIERVWNRTEPLVRVKTSLLSKKLLVELPDQPWDKSWLTDGIEQHDSRFQGDRATLLGQQLALIPPQRWTAHFNLPIPKLLDLAAGTEWAALLLSGWAEAALLHQDASWAAAMLEWLYEKPRKLSPLQALGGLVGLLSPAQFTSLLLPLLAAAPHLSPEVRWLPLLLQGHTPWPESLTRRMIEVLLESLGRPEQLHRIHYAASQIFEHMARVVPASQYVLCARGLEPLLHDVPYIHNSLTRLLNTLHFRQQLAEALTEPPGLG</sequence>
<dbReference type="InterPro" id="IPR043746">
    <property type="entry name" value="DUF5691"/>
</dbReference>
<dbReference type="RefSeq" id="WP_135530370.1">
    <property type="nucleotide sequence ID" value="NZ_SRKZ01000003.1"/>
</dbReference>
<reference evidence="1 2" key="1">
    <citation type="submission" date="2019-04" db="EMBL/GenBank/DDBJ databases">
        <authorList>
            <person name="Feng G."/>
            <person name="Zhang J."/>
            <person name="Zhu H."/>
        </authorList>
    </citation>
    <scope>NUCLEOTIDE SEQUENCE [LARGE SCALE GENOMIC DNA]</scope>
    <source>
        <strain evidence="1 2">JCM 19491</strain>
    </source>
</reference>
<dbReference type="Proteomes" id="UP000298284">
    <property type="component" value="Unassembled WGS sequence"/>
</dbReference>
<comment type="caution">
    <text evidence="1">The sequence shown here is derived from an EMBL/GenBank/DDBJ whole genome shotgun (WGS) entry which is preliminary data.</text>
</comment>
<accession>A0A4Z0MM05</accession>
<dbReference type="OrthoDB" id="262508at2"/>
<evidence type="ECO:0000313" key="2">
    <source>
        <dbReference type="Proteomes" id="UP000298284"/>
    </source>
</evidence>
<protein>
    <submittedName>
        <fullName evidence="1">Uncharacterized protein</fullName>
    </submittedName>
</protein>
<evidence type="ECO:0000313" key="1">
    <source>
        <dbReference type="EMBL" id="TGD80215.1"/>
    </source>
</evidence>
<dbReference type="EMBL" id="SRKZ01000003">
    <property type="protein sequence ID" value="TGD80215.1"/>
    <property type="molecule type" value="Genomic_DNA"/>
</dbReference>